<keyword evidence="2" id="KW-1185">Reference proteome</keyword>
<dbReference type="EMBL" id="SLWL01000002">
    <property type="protein sequence ID" value="TCO15294.1"/>
    <property type="molecule type" value="Genomic_DNA"/>
</dbReference>
<dbReference type="NCBIfam" id="NF004347">
    <property type="entry name" value="PRK05728.1-4"/>
    <property type="match status" value="1"/>
</dbReference>
<accession>A0A4R2GWU2</accession>
<proteinExistence type="predicted"/>
<evidence type="ECO:0000313" key="2">
    <source>
        <dbReference type="Proteomes" id="UP000294881"/>
    </source>
</evidence>
<dbReference type="Gene3D" id="3.40.50.10110">
    <property type="entry name" value="DNA polymerase III subunit chi"/>
    <property type="match status" value="1"/>
</dbReference>
<dbReference type="SUPFAM" id="SSF102400">
    <property type="entry name" value="DNA polymerase III chi subunit"/>
    <property type="match status" value="1"/>
</dbReference>
<dbReference type="GO" id="GO:0006260">
    <property type="term" value="P:DNA replication"/>
    <property type="evidence" value="ECO:0007669"/>
    <property type="project" value="InterPro"/>
</dbReference>
<sequence length="150" mass="16821">MAEVLFYHLQRQPVEAVLPGLLLRSLERGWRVVVEAGDEQRMAALDDHLWTFSDDSFLPHGSAREPDIASQPVALVCEPGNPNNANVRFLVHGARAPDDLSAWERVVLMFDGADEAALSAAREDWRKVKALGADATYWQQNDQGRWEKKA</sequence>
<name>A0A4R2GWU2_9HYPH</name>
<dbReference type="Pfam" id="PF04364">
    <property type="entry name" value="DNA_pol3_chi"/>
    <property type="match status" value="1"/>
</dbReference>
<organism evidence="1 2">
    <name type="scientific">Camelimonas lactis</name>
    <dbReference type="NCBI Taxonomy" id="659006"/>
    <lineage>
        <taxon>Bacteria</taxon>
        <taxon>Pseudomonadati</taxon>
        <taxon>Pseudomonadota</taxon>
        <taxon>Alphaproteobacteria</taxon>
        <taxon>Hyphomicrobiales</taxon>
        <taxon>Chelatococcaceae</taxon>
        <taxon>Camelimonas</taxon>
    </lineage>
</organism>
<dbReference type="GO" id="GO:0003887">
    <property type="term" value="F:DNA-directed DNA polymerase activity"/>
    <property type="evidence" value="ECO:0007669"/>
    <property type="project" value="InterPro"/>
</dbReference>
<dbReference type="InterPro" id="IPR036768">
    <property type="entry name" value="PolIII_chi_sf"/>
</dbReference>
<reference evidence="1 2" key="1">
    <citation type="submission" date="2019-03" db="EMBL/GenBank/DDBJ databases">
        <title>Genomic Encyclopedia of Type Strains, Phase IV (KMG-IV): sequencing the most valuable type-strain genomes for metagenomic binning, comparative biology and taxonomic classification.</title>
        <authorList>
            <person name="Goeker M."/>
        </authorList>
    </citation>
    <scope>NUCLEOTIDE SEQUENCE [LARGE SCALE GENOMIC DNA]</scope>
    <source>
        <strain evidence="1 2">DSM 22958</strain>
    </source>
</reference>
<dbReference type="PANTHER" id="PTHR38767:SF1">
    <property type="entry name" value="DNA POLYMERASE III SUBUNIT CHI"/>
    <property type="match status" value="1"/>
</dbReference>
<dbReference type="RefSeq" id="WP_132003601.1">
    <property type="nucleotide sequence ID" value="NZ_JBHUNN010000002.1"/>
</dbReference>
<dbReference type="GO" id="GO:0003677">
    <property type="term" value="F:DNA binding"/>
    <property type="evidence" value="ECO:0007669"/>
    <property type="project" value="InterPro"/>
</dbReference>
<dbReference type="PANTHER" id="PTHR38767">
    <property type="entry name" value="DNA POLYMERASE III SUBUNIT CHI"/>
    <property type="match status" value="1"/>
</dbReference>
<comment type="caution">
    <text evidence="1">The sequence shown here is derived from an EMBL/GenBank/DDBJ whole genome shotgun (WGS) entry which is preliminary data.</text>
</comment>
<protein>
    <submittedName>
        <fullName evidence="1">DNA polymerase III chi subunit</fullName>
    </submittedName>
</protein>
<dbReference type="GO" id="GO:0032298">
    <property type="term" value="P:positive regulation of DNA-templated DNA replication initiation"/>
    <property type="evidence" value="ECO:0007669"/>
    <property type="project" value="TreeGrafter"/>
</dbReference>
<evidence type="ECO:0000313" key="1">
    <source>
        <dbReference type="EMBL" id="TCO15294.1"/>
    </source>
</evidence>
<dbReference type="InterPro" id="IPR007459">
    <property type="entry name" value="DNA_pol3_chi"/>
</dbReference>
<dbReference type="OrthoDB" id="9795973at2"/>
<dbReference type="AlphaFoldDB" id="A0A4R2GWU2"/>
<dbReference type="Proteomes" id="UP000294881">
    <property type="component" value="Unassembled WGS sequence"/>
</dbReference>
<gene>
    <name evidence="1" type="ORF">EV666_102273</name>
</gene>